<dbReference type="InterPro" id="IPR010982">
    <property type="entry name" value="Lambda_DNA-bd_dom_sf"/>
</dbReference>
<gene>
    <name evidence="2" type="ORF">ACFQZP_39240</name>
</gene>
<proteinExistence type="predicted"/>
<keyword evidence="3" id="KW-1185">Reference proteome</keyword>
<name>A0ABW2VU17_9ACTN</name>
<dbReference type="Proteomes" id="UP001596957">
    <property type="component" value="Unassembled WGS sequence"/>
</dbReference>
<reference evidence="3" key="1">
    <citation type="journal article" date="2019" name="Int. J. Syst. Evol. Microbiol.">
        <title>The Global Catalogue of Microorganisms (GCM) 10K type strain sequencing project: providing services to taxonomists for standard genome sequencing and annotation.</title>
        <authorList>
            <consortium name="The Broad Institute Genomics Platform"/>
            <consortium name="The Broad Institute Genome Sequencing Center for Infectious Disease"/>
            <person name="Wu L."/>
            <person name="Ma J."/>
        </authorList>
    </citation>
    <scope>NUCLEOTIDE SEQUENCE [LARGE SCALE GENOMIC DNA]</scope>
    <source>
        <strain evidence="3">CGMCC 4.7198</strain>
    </source>
</reference>
<feature type="domain" description="HTH cro/C1-type" evidence="1">
    <location>
        <begin position="1"/>
        <end position="48"/>
    </location>
</feature>
<accession>A0ABW2VU17</accession>
<sequence>MTRDQLGGLVGKTASWVKGIETGRLKTPKLETILLIAELLRVRDLSELVGDQSGRVDLFAGPGHPRLAAVKAAIDAFPLTTQREAPPAAHLQARLVRAWSARHSAPNHREVIGELLPDLIRDAQLAVRQADTSSDRRAALAVLSEVYSLCQFFVAYQPDAALLWRVSERGLIAAQESEDAHASRSVR</sequence>
<comment type="caution">
    <text evidence="2">The sequence shown here is derived from an EMBL/GenBank/DDBJ whole genome shotgun (WGS) entry which is preliminary data.</text>
</comment>
<organism evidence="2 3">
    <name type="scientific">Streptomyces lutosisoli</name>
    <dbReference type="NCBI Taxonomy" id="2665721"/>
    <lineage>
        <taxon>Bacteria</taxon>
        <taxon>Bacillati</taxon>
        <taxon>Actinomycetota</taxon>
        <taxon>Actinomycetes</taxon>
        <taxon>Kitasatosporales</taxon>
        <taxon>Streptomycetaceae</taxon>
        <taxon>Streptomyces</taxon>
    </lineage>
</organism>
<dbReference type="SUPFAM" id="SSF47413">
    <property type="entry name" value="lambda repressor-like DNA-binding domains"/>
    <property type="match status" value="1"/>
</dbReference>
<dbReference type="EMBL" id="JBHTEC010000002">
    <property type="protein sequence ID" value="MFD0287569.1"/>
    <property type="molecule type" value="Genomic_DNA"/>
</dbReference>
<evidence type="ECO:0000313" key="2">
    <source>
        <dbReference type="EMBL" id="MFD0287569.1"/>
    </source>
</evidence>
<evidence type="ECO:0000259" key="1">
    <source>
        <dbReference type="PROSITE" id="PS50943"/>
    </source>
</evidence>
<dbReference type="PROSITE" id="PS50943">
    <property type="entry name" value="HTH_CROC1"/>
    <property type="match status" value="1"/>
</dbReference>
<dbReference type="Gene3D" id="1.10.260.40">
    <property type="entry name" value="lambda repressor-like DNA-binding domains"/>
    <property type="match status" value="1"/>
</dbReference>
<dbReference type="RefSeq" id="WP_381264780.1">
    <property type="nucleotide sequence ID" value="NZ_JBHTBI010000124.1"/>
</dbReference>
<evidence type="ECO:0000313" key="3">
    <source>
        <dbReference type="Proteomes" id="UP001596957"/>
    </source>
</evidence>
<protein>
    <submittedName>
        <fullName evidence="2">Helix-turn-helix domain-containing protein</fullName>
    </submittedName>
</protein>
<dbReference type="InterPro" id="IPR001387">
    <property type="entry name" value="Cro/C1-type_HTH"/>
</dbReference>